<dbReference type="PANTHER" id="PTHR45125">
    <property type="entry name" value="F21J9.4-RELATED"/>
    <property type="match status" value="1"/>
</dbReference>
<dbReference type="Proteomes" id="UP000077755">
    <property type="component" value="Chromosome 9"/>
</dbReference>
<dbReference type="EMBL" id="LNRQ01000009">
    <property type="protein sequence ID" value="KZM82634.1"/>
    <property type="molecule type" value="Genomic_DNA"/>
</dbReference>
<feature type="region of interest" description="Disordered" evidence="2">
    <location>
        <begin position="135"/>
        <end position="188"/>
    </location>
</feature>
<name>A0A175YG31_DAUCS</name>
<dbReference type="Pfam" id="PF14303">
    <property type="entry name" value="NAM-associated"/>
    <property type="match status" value="1"/>
</dbReference>
<accession>A0A175YG31</accession>
<keyword evidence="1" id="KW-0175">Coiled coil</keyword>
<dbReference type="STRING" id="79200.A0A175YG31"/>
<feature type="compositionally biased region" description="Basic residues" evidence="2">
    <location>
        <begin position="170"/>
        <end position="186"/>
    </location>
</feature>
<feature type="coiled-coil region" evidence="1">
    <location>
        <begin position="201"/>
        <end position="229"/>
    </location>
</feature>
<dbReference type="InterPro" id="IPR029466">
    <property type="entry name" value="NAM-associated_C"/>
</dbReference>
<evidence type="ECO:0000256" key="1">
    <source>
        <dbReference type="SAM" id="Coils"/>
    </source>
</evidence>
<sequence length="288" mass="33115">MLASTARGKSFTSEQDEAICRAYLSITEDPILSNSQRRSQFWSWVLAYKIKTNDNQISEASMKSRWQIIQKSCNKFRGCLRSIEALHQSGVTHQNIYDMAKQTYFDDTGKYFSGMDGCWAILENSIKWQDINTTENKSKNHAEPVIPNTCESPEPETTPLSGGSGSVSSPRKRPSGKKLAKRNKAKSKVEEVHNARHMDLLETLNKNMVDNQARKMELEERMVVSLERQTSCEEKKIERKDLEMEERIMGMNMEAIQDPETKAYYIHRRASILAKWSSQSSTNFFSEY</sequence>
<feature type="domain" description="No apical meristem-associated C-terminal" evidence="3">
    <location>
        <begin position="115"/>
        <end position="272"/>
    </location>
</feature>
<reference evidence="4" key="1">
    <citation type="journal article" date="2016" name="Nat. Genet.">
        <title>A high-quality carrot genome assembly provides new insights into carotenoid accumulation and asterid genome evolution.</title>
        <authorList>
            <person name="Iorizzo M."/>
            <person name="Ellison S."/>
            <person name="Senalik D."/>
            <person name="Zeng P."/>
            <person name="Satapoomin P."/>
            <person name="Huang J."/>
            <person name="Bowman M."/>
            <person name="Iovene M."/>
            <person name="Sanseverino W."/>
            <person name="Cavagnaro P."/>
            <person name="Yildiz M."/>
            <person name="Macko-Podgorni A."/>
            <person name="Moranska E."/>
            <person name="Grzebelus E."/>
            <person name="Grzebelus D."/>
            <person name="Ashrafi H."/>
            <person name="Zheng Z."/>
            <person name="Cheng S."/>
            <person name="Spooner D."/>
            <person name="Van Deynze A."/>
            <person name="Simon P."/>
        </authorList>
    </citation>
    <scope>NUCLEOTIDE SEQUENCE [LARGE SCALE GENOMIC DNA]</scope>
    <source>
        <tissue evidence="4">Leaf</tissue>
    </source>
</reference>
<evidence type="ECO:0000313" key="4">
    <source>
        <dbReference type="EMBL" id="KZM82634.1"/>
    </source>
</evidence>
<keyword evidence="6" id="KW-1185">Reference proteome</keyword>
<organism evidence="4">
    <name type="scientific">Daucus carota subsp. sativus</name>
    <name type="common">Carrot</name>
    <dbReference type="NCBI Taxonomy" id="79200"/>
    <lineage>
        <taxon>Eukaryota</taxon>
        <taxon>Viridiplantae</taxon>
        <taxon>Streptophyta</taxon>
        <taxon>Embryophyta</taxon>
        <taxon>Tracheophyta</taxon>
        <taxon>Spermatophyta</taxon>
        <taxon>Magnoliopsida</taxon>
        <taxon>eudicotyledons</taxon>
        <taxon>Gunneridae</taxon>
        <taxon>Pentapetalae</taxon>
        <taxon>asterids</taxon>
        <taxon>campanulids</taxon>
        <taxon>Apiales</taxon>
        <taxon>Apiaceae</taxon>
        <taxon>Apioideae</taxon>
        <taxon>Scandiceae</taxon>
        <taxon>Daucinae</taxon>
        <taxon>Daucus</taxon>
        <taxon>Daucus sect. Daucus</taxon>
    </lineage>
</organism>
<proteinExistence type="predicted"/>
<evidence type="ECO:0000256" key="2">
    <source>
        <dbReference type="SAM" id="MobiDB-lite"/>
    </source>
</evidence>
<gene>
    <name evidence="4" type="ORF">DCAR_030203</name>
    <name evidence="5" type="ORF">DCAR_0935080</name>
</gene>
<dbReference type="PANTHER" id="PTHR45125:SF3">
    <property type="entry name" value="NO-APICAL-MERISTEM-ASSOCIATED CARBOXY-TERMINAL DOMAIN PROTEIN"/>
    <property type="match status" value="1"/>
</dbReference>
<dbReference type="Gramene" id="KZM82634">
    <property type="protein sequence ID" value="KZM82634"/>
    <property type="gene ID" value="DCAR_030203"/>
</dbReference>
<evidence type="ECO:0000259" key="3">
    <source>
        <dbReference type="Pfam" id="PF14303"/>
    </source>
</evidence>
<evidence type="ECO:0000313" key="6">
    <source>
        <dbReference type="Proteomes" id="UP000077755"/>
    </source>
</evidence>
<reference evidence="5" key="2">
    <citation type="submission" date="2022-03" db="EMBL/GenBank/DDBJ databases">
        <title>Draft title - Genomic analysis of global carrot germplasm unveils the trajectory of domestication and the origin of high carotenoid orange carrot.</title>
        <authorList>
            <person name="Iorizzo M."/>
            <person name="Ellison S."/>
            <person name="Senalik D."/>
            <person name="Macko-Podgorni A."/>
            <person name="Grzebelus D."/>
            <person name="Bostan H."/>
            <person name="Rolling W."/>
            <person name="Curaba J."/>
            <person name="Simon P."/>
        </authorList>
    </citation>
    <scope>NUCLEOTIDE SEQUENCE</scope>
    <source>
        <tissue evidence="5">Leaf</tissue>
    </source>
</reference>
<dbReference type="OMA" id="MEERIMG"/>
<evidence type="ECO:0000313" key="5">
    <source>
        <dbReference type="EMBL" id="WOH15538.1"/>
    </source>
</evidence>
<dbReference type="AlphaFoldDB" id="A0A175YG31"/>
<protein>
    <recommendedName>
        <fullName evidence="3">No apical meristem-associated C-terminal domain-containing protein</fullName>
    </recommendedName>
</protein>
<dbReference type="EMBL" id="CP093351">
    <property type="protein sequence ID" value="WOH15538.1"/>
    <property type="molecule type" value="Genomic_DNA"/>
</dbReference>